<keyword evidence="2" id="KW-1185">Reference proteome</keyword>
<dbReference type="Proteomes" id="UP000030700">
    <property type="component" value="Unassembled WGS sequence"/>
</dbReference>
<dbReference type="EMBL" id="DF820456">
    <property type="protein sequence ID" value="GAK51068.1"/>
    <property type="molecule type" value="Genomic_DNA"/>
</dbReference>
<dbReference type="HOGENOM" id="CLU_2178637_0_0_0"/>
<name>A0A0S6VYG9_9BACT</name>
<sequence length="109" mass="12950">MRDFDRKTGFRNRPFNALVNGLFIRARRENHLEAQFRQERIKKRKEFVIIQRAGNAKTHAAFHRFFWLIEADQHLFALRKQIGNQFAIFGFFLAVHVPTRAASAVMHRV</sequence>
<dbReference type="STRING" id="1499966.U14_02310"/>
<accession>A0A0S6VYG9</accession>
<gene>
    <name evidence="1" type="ORF">U14_02310</name>
</gene>
<proteinExistence type="predicted"/>
<reference evidence="1" key="1">
    <citation type="journal article" date="2015" name="PeerJ">
        <title>First genomic representation of candidate bacterial phylum KSB3 points to enhanced environmental sensing as a trigger of wastewater bulking.</title>
        <authorList>
            <person name="Sekiguchi Y."/>
            <person name="Ohashi A."/>
            <person name="Parks D.H."/>
            <person name="Yamauchi T."/>
            <person name="Tyson G.W."/>
            <person name="Hugenholtz P."/>
        </authorList>
    </citation>
    <scope>NUCLEOTIDE SEQUENCE [LARGE SCALE GENOMIC DNA]</scope>
</reference>
<dbReference type="AlphaFoldDB" id="A0A0S6VYG9"/>
<protein>
    <submittedName>
        <fullName evidence="1">Uncharacterized protein</fullName>
    </submittedName>
</protein>
<evidence type="ECO:0000313" key="2">
    <source>
        <dbReference type="Proteomes" id="UP000030700"/>
    </source>
</evidence>
<evidence type="ECO:0000313" key="1">
    <source>
        <dbReference type="EMBL" id="GAK51068.1"/>
    </source>
</evidence>
<organism evidence="1">
    <name type="scientific">Candidatus Moduliflexus flocculans</name>
    <dbReference type="NCBI Taxonomy" id="1499966"/>
    <lineage>
        <taxon>Bacteria</taxon>
        <taxon>Candidatus Moduliflexota</taxon>
        <taxon>Candidatus Moduliflexia</taxon>
        <taxon>Candidatus Moduliflexales</taxon>
        <taxon>Candidatus Moduliflexaceae</taxon>
    </lineage>
</organism>